<protein>
    <submittedName>
        <fullName evidence="1">Uncharacterized protein</fullName>
    </submittedName>
</protein>
<name>A0ACC3SF36_9PEZI</name>
<dbReference type="Proteomes" id="UP001320706">
    <property type="component" value="Unassembled WGS sequence"/>
</dbReference>
<evidence type="ECO:0000313" key="1">
    <source>
        <dbReference type="EMBL" id="KAK8210238.1"/>
    </source>
</evidence>
<comment type="caution">
    <text evidence="1">The sequence shown here is derived from an EMBL/GenBank/DDBJ whole genome shotgun (WGS) entry which is preliminary data.</text>
</comment>
<gene>
    <name evidence="1" type="ORF">M8818_003726</name>
</gene>
<keyword evidence="2" id="KW-1185">Reference proteome</keyword>
<accession>A0ACC3SF36</accession>
<proteinExistence type="predicted"/>
<evidence type="ECO:0000313" key="2">
    <source>
        <dbReference type="Proteomes" id="UP001320706"/>
    </source>
</evidence>
<organism evidence="1 2">
    <name type="scientific">Zalaria obscura</name>
    <dbReference type="NCBI Taxonomy" id="2024903"/>
    <lineage>
        <taxon>Eukaryota</taxon>
        <taxon>Fungi</taxon>
        <taxon>Dikarya</taxon>
        <taxon>Ascomycota</taxon>
        <taxon>Pezizomycotina</taxon>
        <taxon>Dothideomycetes</taxon>
        <taxon>Dothideomycetidae</taxon>
        <taxon>Dothideales</taxon>
        <taxon>Zalariaceae</taxon>
        <taxon>Zalaria</taxon>
    </lineage>
</organism>
<sequence length="282" mass="32404">MADKLPKFSDLPLGKDDPFLSAWGLYGKDDQLGFLNRLTEDVVLEAAKEIKTGKRVSMDWRLDAIDIPFFGRKPFEQHIIKAKDEYCNDDQWFINTQSSSQWDGFRHFGYQKEKKFFNGMTMEDIHDNPKGTKNGIGAWSKQGIVGRGVLLDYRRWAEARGKAPSPFSTHAIKLEELHEIAREQGVEFKFGDILFVRSGTFLQCTGPEPAVKERLGYVKEIEQKSKEELEAMAKAETHAFIGVEQGYHVLEWIWNNFSAVAGDHPSFECWRKTLRHVYHVGV</sequence>
<dbReference type="EMBL" id="JAMKPW020000016">
    <property type="protein sequence ID" value="KAK8210238.1"/>
    <property type="molecule type" value="Genomic_DNA"/>
</dbReference>
<reference evidence="1" key="1">
    <citation type="submission" date="2024-02" db="EMBL/GenBank/DDBJ databases">
        <title>Metagenome Assembled Genome of Zalaria obscura JY119.</title>
        <authorList>
            <person name="Vighnesh L."/>
            <person name="Jagadeeshwari U."/>
            <person name="Venkata Ramana C."/>
            <person name="Sasikala C."/>
        </authorList>
    </citation>
    <scope>NUCLEOTIDE SEQUENCE</scope>
    <source>
        <strain evidence="1">JY119</strain>
    </source>
</reference>